<dbReference type="Proteomes" id="UP001307889">
    <property type="component" value="Chromosome 5"/>
</dbReference>
<protein>
    <recommendedName>
        <fullName evidence="3">PIK helical domain-containing protein</fullName>
    </recommendedName>
</protein>
<accession>A0ABN7ARU5</accession>
<keyword evidence="2" id="KW-1185">Reference proteome</keyword>
<sequence>MSRKWEPKSRIRQRALMKQAKDSYSEIPRKHVLAALDMIKSPSDRGSAHLRAKRRCEMSPMMRKGNPSISNQLLKAQRKAIFHHDWDTAINYLYFMLDHGKTLERVYFRQFLPILFNHPNVSPDDVNNFLSNALCLVSRREQHTFLAHMFYLRSDAGLRGAEEELELLESDEEFEYV</sequence>
<gene>
    <name evidence="1" type="ORF">NTJ_07738</name>
</gene>
<proteinExistence type="predicted"/>
<organism evidence="1 2">
    <name type="scientific">Nesidiocoris tenuis</name>
    <dbReference type="NCBI Taxonomy" id="355587"/>
    <lineage>
        <taxon>Eukaryota</taxon>
        <taxon>Metazoa</taxon>
        <taxon>Ecdysozoa</taxon>
        <taxon>Arthropoda</taxon>
        <taxon>Hexapoda</taxon>
        <taxon>Insecta</taxon>
        <taxon>Pterygota</taxon>
        <taxon>Neoptera</taxon>
        <taxon>Paraneoptera</taxon>
        <taxon>Hemiptera</taxon>
        <taxon>Heteroptera</taxon>
        <taxon>Panheteroptera</taxon>
        <taxon>Cimicomorpha</taxon>
        <taxon>Miridae</taxon>
        <taxon>Dicyphina</taxon>
        <taxon>Nesidiocoris</taxon>
    </lineage>
</organism>
<evidence type="ECO:0008006" key="3">
    <source>
        <dbReference type="Google" id="ProtNLM"/>
    </source>
</evidence>
<dbReference type="EMBL" id="AP028913">
    <property type="protein sequence ID" value="BES94929.1"/>
    <property type="molecule type" value="Genomic_DNA"/>
</dbReference>
<evidence type="ECO:0000313" key="2">
    <source>
        <dbReference type="Proteomes" id="UP001307889"/>
    </source>
</evidence>
<evidence type="ECO:0000313" key="1">
    <source>
        <dbReference type="EMBL" id="BES94929.1"/>
    </source>
</evidence>
<name>A0ABN7ARU5_9HEMI</name>
<reference evidence="1 2" key="1">
    <citation type="submission" date="2023-09" db="EMBL/GenBank/DDBJ databases">
        <title>Nesidiocoris tenuis whole genome shotgun sequence.</title>
        <authorList>
            <person name="Shibata T."/>
            <person name="Shimoda M."/>
            <person name="Kobayashi T."/>
            <person name="Uehara T."/>
        </authorList>
    </citation>
    <scope>NUCLEOTIDE SEQUENCE [LARGE SCALE GENOMIC DNA]</scope>
    <source>
        <strain evidence="1 2">Japan</strain>
    </source>
</reference>